<feature type="compositionally biased region" description="Basic and acidic residues" evidence="1">
    <location>
        <begin position="157"/>
        <end position="172"/>
    </location>
</feature>
<evidence type="ECO:0000313" key="3">
    <source>
        <dbReference type="Proteomes" id="UP000807371"/>
    </source>
</evidence>
<dbReference type="RefSeq" id="WP_197992477.1">
    <property type="nucleotide sequence ID" value="NZ_JACYXC010000002.1"/>
</dbReference>
<comment type="caution">
    <text evidence="2">The sequence shown here is derived from an EMBL/GenBank/DDBJ whole genome shotgun (WGS) entry which is preliminary data.</text>
</comment>
<keyword evidence="3" id="KW-1185">Reference proteome</keyword>
<reference evidence="2 3" key="1">
    <citation type="submission" date="2020-09" db="EMBL/GenBank/DDBJ databases">
        <title>Biosynthesis of the nuclear factor of activated T cells inhibitor NFAT-133 and its congeners in Streptomyces pactum.</title>
        <authorList>
            <person name="Zhou W."/>
            <person name="Posri P."/>
            <person name="Abugrain M.E."/>
            <person name="Weisberg A.J."/>
            <person name="Chang J.H."/>
            <person name="Mahmud T."/>
        </authorList>
    </citation>
    <scope>NUCLEOTIDE SEQUENCE [LARGE SCALE GENOMIC DNA]</scope>
    <source>
        <strain evidence="2 3">ATCC 27456</strain>
    </source>
</reference>
<evidence type="ECO:0008006" key="4">
    <source>
        <dbReference type="Google" id="ProtNLM"/>
    </source>
</evidence>
<feature type="region of interest" description="Disordered" evidence="1">
    <location>
        <begin position="155"/>
        <end position="178"/>
    </location>
</feature>
<accession>A0ABS0NU11</accession>
<evidence type="ECO:0000313" key="2">
    <source>
        <dbReference type="EMBL" id="MBH5338692.1"/>
    </source>
</evidence>
<dbReference type="Proteomes" id="UP000807371">
    <property type="component" value="Unassembled WGS sequence"/>
</dbReference>
<dbReference type="EMBL" id="JACYXC010000002">
    <property type="protein sequence ID" value="MBH5338692.1"/>
    <property type="molecule type" value="Genomic_DNA"/>
</dbReference>
<feature type="region of interest" description="Disordered" evidence="1">
    <location>
        <begin position="232"/>
        <end position="262"/>
    </location>
</feature>
<evidence type="ECO:0000256" key="1">
    <source>
        <dbReference type="SAM" id="MobiDB-lite"/>
    </source>
</evidence>
<gene>
    <name evidence="2" type="ORF">IHE55_29500</name>
</gene>
<feature type="region of interest" description="Disordered" evidence="1">
    <location>
        <begin position="465"/>
        <end position="484"/>
    </location>
</feature>
<name>A0ABS0NU11_9ACTN</name>
<sequence>MRARRAAAAGNRPARRSLVSFVAVATAVAMLGSSLAAGFLRHRYDTGPAPGIAAVGKPLMDGEGALWTATVPHAGAAAPRHTLKVTRGCGDLYRWATSRGAVPRGTAAVAYSVAAPADTSVVIEGIRVVKGARIATPRGDDVGCAGAVDPTVAGLPEPDRLDLDGRSPEKRVLRPVRPGGTTGGTLHITTRTCWCEWWVELDVVQDGKARTIRVDDGGEPFRVAPPARRLASGADLDVSAPVPLSRANGDPREQGGVSVRGYPDPVEFGHGRWLMETQRPVDAPGAIGGNLDVAGVSCARMRRAVTAAGGITAGHTTFDLQITAPVEAVTVDAAVHIHRVWAGTPRRHHYGCAAPGWRDDFEYPLEDRGLYLDTLHVIGVPGGGSLKYDPDWRPEDGEGKRILFSNRESLTLHRRPDRWSRDIFGGVNAQQATFSFSLEVTVTLPSGEARHFTVDDNGEPFVLAPGAEKSPPLVSEEYREVHRR</sequence>
<organism evidence="2 3">
    <name type="scientific">Streptomyces pactum</name>
    <dbReference type="NCBI Taxonomy" id="68249"/>
    <lineage>
        <taxon>Bacteria</taxon>
        <taxon>Bacillati</taxon>
        <taxon>Actinomycetota</taxon>
        <taxon>Actinomycetes</taxon>
        <taxon>Kitasatosporales</taxon>
        <taxon>Streptomycetaceae</taxon>
        <taxon>Streptomyces</taxon>
    </lineage>
</organism>
<protein>
    <recommendedName>
        <fullName evidence="4">Tat pathway signal sequence domain protein</fullName>
    </recommendedName>
</protein>
<proteinExistence type="predicted"/>